<evidence type="ECO:0000313" key="1">
    <source>
        <dbReference type="EMBL" id="GAH35645.1"/>
    </source>
</evidence>
<organism evidence="1">
    <name type="scientific">marine sediment metagenome</name>
    <dbReference type="NCBI Taxonomy" id="412755"/>
    <lineage>
        <taxon>unclassified sequences</taxon>
        <taxon>metagenomes</taxon>
        <taxon>ecological metagenomes</taxon>
    </lineage>
</organism>
<name>X1FSY9_9ZZZZ</name>
<proteinExistence type="predicted"/>
<sequence>MDDSGNIIEKSTDLIHKSTGLWTASDYKSNPSFNSGVSGKIIISRKDKDILRRLATKVACLSNQPIEEEKRKLWYEHNSLKPVRPLIFCDPENGWNEIITKDQIDCEGELAQRWEMVLLKEIFWGELMLDDKVIEPYFDIGYTYNEGSWGVDPIIRGGEDGGAYTWEAPIKKYSDIDKLHFP</sequence>
<comment type="caution">
    <text evidence="1">The sequence shown here is derived from an EMBL/GenBank/DDBJ whole genome shotgun (WGS) entry which is preliminary data.</text>
</comment>
<reference evidence="1" key="1">
    <citation type="journal article" date="2014" name="Front. Microbiol.">
        <title>High frequency of phylogenetically diverse reductive dehalogenase-homologous genes in deep subseafloor sedimentary metagenomes.</title>
        <authorList>
            <person name="Kawai M."/>
            <person name="Futagami T."/>
            <person name="Toyoda A."/>
            <person name="Takaki Y."/>
            <person name="Nishi S."/>
            <person name="Hori S."/>
            <person name="Arai W."/>
            <person name="Tsubouchi T."/>
            <person name="Morono Y."/>
            <person name="Uchiyama I."/>
            <person name="Ito T."/>
            <person name="Fujiyama A."/>
            <person name="Inagaki F."/>
            <person name="Takami H."/>
        </authorList>
    </citation>
    <scope>NUCLEOTIDE SEQUENCE</scope>
    <source>
        <strain evidence="1">Expedition CK06-06</strain>
    </source>
</reference>
<protein>
    <submittedName>
        <fullName evidence="1">Uncharacterized protein</fullName>
    </submittedName>
</protein>
<gene>
    <name evidence="1" type="ORF">S03H2_15755</name>
</gene>
<accession>X1FSY9</accession>
<feature type="non-terminal residue" evidence="1">
    <location>
        <position position="182"/>
    </location>
</feature>
<dbReference type="EMBL" id="BARU01008017">
    <property type="protein sequence ID" value="GAH35645.1"/>
    <property type="molecule type" value="Genomic_DNA"/>
</dbReference>
<dbReference type="AlphaFoldDB" id="X1FSY9"/>